<keyword evidence="9 12" id="KW-0406">Ion transport</keyword>
<keyword evidence="11 13" id="KW-0472">Membrane</keyword>
<evidence type="ECO:0000256" key="9">
    <source>
        <dbReference type="ARBA" id="ARBA00023065"/>
    </source>
</evidence>
<accession>A0A9E9FUD4</accession>
<keyword evidence="8 13" id="KW-1133">Transmembrane helix</keyword>
<evidence type="ECO:0000256" key="10">
    <source>
        <dbReference type="ARBA" id="ARBA00023128"/>
    </source>
</evidence>
<gene>
    <name evidence="14" type="primary">ATP8</name>
</gene>
<evidence type="ECO:0000256" key="12">
    <source>
        <dbReference type="RuleBase" id="RU003661"/>
    </source>
</evidence>
<evidence type="ECO:0000256" key="7">
    <source>
        <dbReference type="ARBA" id="ARBA00022781"/>
    </source>
</evidence>
<dbReference type="GO" id="GO:0045259">
    <property type="term" value="C:proton-transporting ATP synthase complex"/>
    <property type="evidence" value="ECO:0007669"/>
    <property type="project" value="UniProtKB-KW"/>
</dbReference>
<evidence type="ECO:0000256" key="4">
    <source>
        <dbReference type="ARBA" id="ARBA00022448"/>
    </source>
</evidence>
<dbReference type="InterPro" id="IPR001421">
    <property type="entry name" value="ATP8_metazoa"/>
</dbReference>
<dbReference type="RefSeq" id="YP_010610494.1">
    <property type="nucleotide sequence ID" value="NC_069980.1"/>
</dbReference>
<dbReference type="GeneID" id="77651281"/>
<evidence type="ECO:0000256" key="1">
    <source>
        <dbReference type="ARBA" id="ARBA00004304"/>
    </source>
</evidence>
<evidence type="ECO:0000256" key="3">
    <source>
        <dbReference type="ARBA" id="ARBA00011291"/>
    </source>
</evidence>
<keyword evidence="4 12" id="KW-0813">Transport</keyword>
<comment type="similarity">
    <text evidence="2 12">Belongs to the ATPase protein 8 family.</text>
</comment>
<evidence type="ECO:0000313" key="14">
    <source>
        <dbReference type="EMBL" id="WAP90834.1"/>
    </source>
</evidence>
<evidence type="ECO:0000256" key="2">
    <source>
        <dbReference type="ARBA" id="ARBA00008892"/>
    </source>
</evidence>
<organism evidence="14">
    <name type="scientific">Agrilus discalis</name>
    <dbReference type="NCBI Taxonomy" id="3013958"/>
    <lineage>
        <taxon>Eukaryota</taxon>
        <taxon>Metazoa</taxon>
        <taxon>Ecdysozoa</taxon>
        <taxon>Arthropoda</taxon>
        <taxon>Hexapoda</taxon>
        <taxon>Insecta</taxon>
        <taxon>Pterygota</taxon>
        <taxon>Neoptera</taxon>
        <taxon>Endopterygota</taxon>
        <taxon>Coleoptera</taxon>
        <taxon>Polyphaga</taxon>
        <taxon>Elateriformia</taxon>
        <taxon>Buprestoidea</taxon>
        <taxon>Buprestidae</taxon>
        <taxon>Agrilinae</taxon>
        <taxon>Agrilus</taxon>
    </lineage>
</organism>
<dbReference type="AlphaFoldDB" id="A0A9E9FUD4"/>
<evidence type="ECO:0000256" key="11">
    <source>
        <dbReference type="ARBA" id="ARBA00023136"/>
    </source>
</evidence>
<reference evidence="14" key="1">
    <citation type="submission" date="2022-05" db="EMBL/GenBank/DDBJ databases">
        <authorList>
            <person name="Wei Z."/>
            <person name="Shi A."/>
        </authorList>
    </citation>
    <scope>NUCLEOTIDE SEQUENCE</scope>
</reference>
<dbReference type="CTD" id="4509"/>
<geneLocation type="mitochondrion" evidence="14"/>
<evidence type="ECO:0000256" key="13">
    <source>
        <dbReference type="SAM" id="Phobius"/>
    </source>
</evidence>
<dbReference type="GO" id="GO:0015986">
    <property type="term" value="P:proton motive force-driven ATP synthesis"/>
    <property type="evidence" value="ECO:0007669"/>
    <property type="project" value="InterPro"/>
</dbReference>
<protein>
    <recommendedName>
        <fullName evidence="12">ATP synthase complex subunit 8</fullName>
    </recommendedName>
</protein>
<evidence type="ECO:0000256" key="6">
    <source>
        <dbReference type="ARBA" id="ARBA00022692"/>
    </source>
</evidence>
<dbReference type="GO" id="GO:0031966">
    <property type="term" value="C:mitochondrial membrane"/>
    <property type="evidence" value="ECO:0007669"/>
    <property type="project" value="UniProtKB-SubCell"/>
</dbReference>
<keyword evidence="10 12" id="KW-0496">Mitochondrion</keyword>
<keyword evidence="6 12" id="KW-0812">Transmembrane</keyword>
<comment type="subunit">
    <text evidence="3">F-type ATPases have 2 components, CF(1) - the catalytic core - and CF(0) - the membrane proton channel.</text>
</comment>
<dbReference type="GO" id="GO:0015078">
    <property type="term" value="F:proton transmembrane transporter activity"/>
    <property type="evidence" value="ECO:0007669"/>
    <property type="project" value="InterPro"/>
</dbReference>
<name>A0A9E9FUD4_9COLE</name>
<evidence type="ECO:0000256" key="8">
    <source>
        <dbReference type="ARBA" id="ARBA00022989"/>
    </source>
</evidence>
<comment type="subcellular location">
    <subcellularLocation>
        <location evidence="1 12">Mitochondrion membrane</location>
        <topology evidence="1 12">Single-pass membrane protein</topology>
    </subcellularLocation>
</comment>
<feature type="transmembrane region" description="Helical" evidence="13">
    <location>
        <begin position="6"/>
        <end position="29"/>
    </location>
</feature>
<sequence>MPQMAPIQWLTLFLIFSFTFFIFSMLNYYSVIYPSMLKKEKSFSQKKINWKW</sequence>
<evidence type="ECO:0000256" key="5">
    <source>
        <dbReference type="ARBA" id="ARBA00022547"/>
    </source>
</evidence>
<dbReference type="EMBL" id="ON644870">
    <property type="protein sequence ID" value="WAP90834.1"/>
    <property type="molecule type" value="Genomic_DNA"/>
</dbReference>
<proteinExistence type="inferred from homology"/>
<dbReference type="Pfam" id="PF00895">
    <property type="entry name" value="ATP-synt_8"/>
    <property type="match status" value="1"/>
</dbReference>
<keyword evidence="5 12" id="KW-0138">CF(0)</keyword>
<keyword evidence="7 12" id="KW-0375">Hydrogen ion transport</keyword>